<evidence type="ECO:0000313" key="2">
    <source>
        <dbReference type="EMBL" id="KAA1071787.1"/>
    </source>
</evidence>
<dbReference type="AlphaFoldDB" id="A0A5B0RKS8"/>
<keyword evidence="1" id="KW-0732">Signal</keyword>
<feature type="signal peptide" evidence="1">
    <location>
        <begin position="1"/>
        <end position="25"/>
    </location>
</feature>
<evidence type="ECO:0000313" key="4">
    <source>
        <dbReference type="Proteomes" id="UP000324748"/>
    </source>
</evidence>
<evidence type="ECO:0000313" key="3">
    <source>
        <dbReference type="EMBL" id="KAA1125872.1"/>
    </source>
</evidence>
<organism evidence="3 5">
    <name type="scientific">Puccinia graminis f. sp. tritici</name>
    <dbReference type="NCBI Taxonomy" id="56615"/>
    <lineage>
        <taxon>Eukaryota</taxon>
        <taxon>Fungi</taxon>
        <taxon>Dikarya</taxon>
        <taxon>Basidiomycota</taxon>
        <taxon>Pucciniomycotina</taxon>
        <taxon>Pucciniomycetes</taxon>
        <taxon>Pucciniales</taxon>
        <taxon>Pucciniaceae</taxon>
        <taxon>Puccinia</taxon>
    </lineage>
</organism>
<evidence type="ECO:0008006" key="6">
    <source>
        <dbReference type="Google" id="ProtNLM"/>
    </source>
</evidence>
<accession>A0A5B0RKS8</accession>
<feature type="chain" id="PRO_5036366643" description="TNFR-Cys domain-containing protein" evidence="1">
    <location>
        <begin position="26"/>
        <end position="117"/>
    </location>
</feature>
<dbReference type="Proteomes" id="UP000325313">
    <property type="component" value="Unassembled WGS sequence"/>
</dbReference>
<proteinExistence type="predicted"/>
<sequence length="117" mass="13087">MHIAHKKNLVKVLTLLAVHLKPSNGAVNECQCPAKTLTEKWEICNAQLSCRDCGTLGSSWKCTRNVKGELYKCPQHCSQGHFFPLRPCSTSDHKYDSCTQHLRHAPPVTQISLSDDD</sequence>
<evidence type="ECO:0000313" key="5">
    <source>
        <dbReference type="Proteomes" id="UP000325313"/>
    </source>
</evidence>
<protein>
    <recommendedName>
        <fullName evidence="6">TNFR-Cys domain-containing protein</fullName>
    </recommendedName>
</protein>
<comment type="caution">
    <text evidence="3">The sequence shown here is derived from an EMBL/GenBank/DDBJ whole genome shotgun (WGS) entry which is preliminary data.</text>
</comment>
<gene>
    <name evidence="2" type="ORF">PGT21_019350</name>
    <name evidence="3" type="ORF">PGTUg99_012841</name>
</gene>
<keyword evidence="4" id="KW-1185">Reference proteome</keyword>
<reference evidence="4 5" key="1">
    <citation type="submission" date="2019-05" db="EMBL/GenBank/DDBJ databases">
        <title>Emergence of the Ug99 lineage of the wheat stem rust pathogen through somatic hybridization.</title>
        <authorList>
            <person name="Li F."/>
            <person name="Upadhyaya N.M."/>
            <person name="Sperschneider J."/>
            <person name="Matny O."/>
            <person name="Nguyen-Phuc H."/>
            <person name="Mago R."/>
            <person name="Raley C."/>
            <person name="Miller M.E."/>
            <person name="Silverstein K.A.T."/>
            <person name="Henningsen E."/>
            <person name="Hirsch C.D."/>
            <person name="Visser B."/>
            <person name="Pretorius Z.A."/>
            <person name="Steffenson B.J."/>
            <person name="Schwessinger B."/>
            <person name="Dodds P.N."/>
            <person name="Figueroa M."/>
        </authorList>
    </citation>
    <scope>NUCLEOTIDE SEQUENCE [LARGE SCALE GENOMIC DNA]</scope>
    <source>
        <strain evidence="2">21-0</strain>
        <strain evidence="3 5">Ug99</strain>
    </source>
</reference>
<dbReference type="Proteomes" id="UP000324748">
    <property type="component" value="Unassembled WGS sequence"/>
</dbReference>
<dbReference type="EMBL" id="VSWC01000170">
    <property type="protein sequence ID" value="KAA1071787.1"/>
    <property type="molecule type" value="Genomic_DNA"/>
</dbReference>
<evidence type="ECO:0000256" key="1">
    <source>
        <dbReference type="SAM" id="SignalP"/>
    </source>
</evidence>
<name>A0A5B0RKS8_PUCGR</name>
<dbReference type="EMBL" id="VDEP01000174">
    <property type="protein sequence ID" value="KAA1125872.1"/>
    <property type="molecule type" value="Genomic_DNA"/>
</dbReference>